<reference evidence="2" key="1">
    <citation type="submission" date="2019-01" db="EMBL/GenBank/DDBJ databases">
        <title>Colletotrichum abscissum LGMF1257.</title>
        <authorList>
            <person name="Baroncelli R."/>
        </authorList>
    </citation>
    <scope>NUCLEOTIDE SEQUENCE</scope>
    <source>
        <strain evidence="2">Ca142</strain>
    </source>
</reference>
<proteinExistence type="predicted"/>
<dbReference type="AlphaFoldDB" id="A0A9P9XS52"/>
<feature type="region of interest" description="Disordered" evidence="1">
    <location>
        <begin position="1"/>
        <end position="50"/>
    </location>
</feature>
<dbReference type="Proteomes" id="UP001056436">
    <property type="component" value="Unassembled WGS sequence"/>
</dbReference>
<accession>A0A9P9XS52</accession>
<sequence>MHLGSIPAPIEHSPLLPHPTDRERDLQPDQERDTDITSIGGSSLALGGPQRGISRVLPQVMIPSCQGSDEPRGRLSPEKTSTAGADILLGMEAKGPRFTIEWTLESQAMIVARNSKLVPNGVRSAPAFFETS</sequence>
<gene>
    <name evidence="2" type="ORF">CABS02_01213</name>
</gene>
<organism evidence="2 3">
    <name type="scientific">Colletotrichum abscissum</name>
    <dbReference type="NCBI Taxonomy" id="1671311"/>
    <lineage>
        <taxon>Eukaryota</taxon>
        <taxon>Fungi</taxon>
        <taxon>Dikarya</taxon>
        <taxon>Ascomycota</taxon>
        <taxon>Pezizomycotina</taxon>
        <taxon>Sordariomycetes</taxon>
        <taxon>Hypocreomycetidae</taxon>
        <taxon>Glomerellales</taxon>
        <taxon>Glomerellaceae</taxon>
        <taxon>Colletotrichum</taxon>
        <taxon>Colletotrichum acutatum species complex</taxon>
    </lineage>
</organism>
<protein>
    <submittedName>
        <fullName evidence="2">Uncharacterized protein</fullName>
    </submittedName>
</protein>
<evidence type="ECO:0000313" key="2">
    <source>
        <dbReference type="EMBL" id="KAI3558598.1"/>
    </source>
</evidence>
<name>A0A9P9XS52_9PEZI</name>
<keyword evidence="3" id="KW-1185">Reference proteome</keyword>
<feature type="compositionally biased region" description="Basic and acidic residues" evidence="1">
    <location>
        <begin position="19"/>
        <end position="35"/>
    </location>
</feature>
<dbReference type="EMBL" id="SDAQ01000003">
    <property type="protein sequence ID" value="KAI3558598.1"/>
    <property type="molecule type" value="Genomic_DNA"/>
</dbReference>
<evidence type="ECO:0000256" key="1">
    <source>
        <dbReference type="SAM" id="MobiDB-lite"/>
    </source>
</evidence>
<comment type="caution">
    <text evidence="2">The sequence shown here is derived from an EMBL/GenBank/DDBJ whole genome shotgun (WGS) entry which is preliminary data.</text>
</comment>
<evidence type="ECO:0000313" key="3">
    <source>
        <dbReference type="Proteomes" id="UP001056436"/>
    </source>
</evidence>